<comment type="similarity">
    <text evidence="1">Belongs to the xanthine dehydrogenase family.</text>
</comment>
<accession>G7WI90</accession>
<dbReference type="CDD" id="cd00207">
    <property type="entry name" value="fer2"/>
    <property type="match status" value="1"/>
</dbReference>
<dbReference type="SUPFAM" id="SSF54292">
    <property type="entry name" value="2Fe-2S ferredoxin-like"/>
    <property type="match status" value="1"/>
</dbReference>
<dbReference type="Pfam" id="PF00111">
    <property type="entry name" value="Fer2"/>
    <property type="match status" value="1"/>
</dbReference>
<gene>
    <name evidence="3" type="ordered locus">Desor_3016</name>
</gene>
<dbReference type="STRING" id="768706.Desor_3016"/>
<dbReference type="EMBL" id="CP003108">
    <property type="protein sequence ID" value="AET68538.1"/>
    <property type="molecule type" value="Genomic_DNA"/>
</dbReference>
<dbReference type="InterPro" id="IPR036010">
    <property type="entry name" value="2Fe-2S_ferredoxin-like_sf"/>
</dbReference>
<dbReference type="InterPro" id="IPR002888">
    <property type="entry name" value="2Fe-2S-bd"/>
</dbReference>
<dbReference type="SUPFAM" id="SSF56003">
    <property type="entry name" value="Molybdenum cofactor-binding domain"/>
    <property type="match status" value="1"/>
</dbReference>
<dbReference type="InterPro" id="IPR036856">
    <property type="entry name" value="Ald_Oxase/Xan_DH_a/b_sf"/>
</dbReference>
<protein>
    <submittedName>
        <fullName evidence="3">Aerobic-type carbon monoxide dehydrogenase, large subunit CoxL/CutL-like protein</fullName>
    </submittedName>
</protein>
<dbReference type="PATRIC" id="fig|768706.3.peg.3031"/>
<dbReference type="Gene3D" id="3.90.1170.50">
    <property type="entry name" value="Aldehyde oxidase/xanthine dehydrogenase, a/b hammerhead"/>
    <property type="match status" value="1"/>
</dbReference>
<dbReference type="PANTHER" id="PTHR11908">
    <property type="entry name" value="XANTHINE DEHYDROGENASE"/>
    <property type="match status" value="1"/>
</dbReference>
<evidence type="ECO:0000256" key="1">
    <source>
        <dbReference type="ARBA" id="ARBA00006849"/>
    </source>
</evidence>
<dbReference type="eggNOG" id="COG2080">
    <property type="taxonomic scope" value="Bacteria"/>
</dbReference>
<dbReference type="SUPFAM" id="SSF54665">
    <property type="entry name" value="CO dehydrogenase molybdoprotein N-domain-like"/>
    <property type="match status" value="1"/>
</dbReference>
<keyword evidence="4" id="KW-1185">Reference proteome</keyword>
<dbReference type="InterPro" id="IPR016208">
    <property type="entry name" value="Ald_Oxase/xanthine_DH-like"/>
</dbReference>
<dbReference type="PROSITE" id="PS51085">
    <property type="entry name" value="2FE2S_FER_2"/>
    <property type="match status" value="1"/>
</dbReference>
<dbReference type="InterPro" id="IPR036884">
    <property type="entry name" value="2Fe-2S-bd_dom_sf"/>
</dbReference>
<dbReference type="OrthoDB" id="41753at2"/>
<dbReference type="HOGENOM" id="CLU_001681_2_3_9"/>
<dbReference type="InterPro" id="IPR000674">
    <property type="entry name" value="Ald_Oxase/Xan_DH_a/b"/>
</dbReference>
<dbReference type="Gene3D" id="3.30.365.10">
    <property type="entry name" value="Aldehyde oxidase/xanthine dehydrogenase, molybdopterin binding domain"/>
    <property type="match status" value="4"/>
</dbReference>
<dbReference type="InterPro" id="IPR046867">
    <property type="entry name" value="AldOxase/xan_DH_MoCoBD2"/>
</dbReference>
<dbReference type="KEGG" id="dor:Desor_3016"/>
<dbReference type="Gene3D" id="1.10.150.120">
    <property type="entry name" value="[2Fe-2S]-binding domain"/>
    <property type="match status" value="1"/>
</dbReference>
<dbReference type="eggNOG" id="COG1529">
    <property type="taxonomic scope" value="Bacteria"/>
</dbReference>
<reference evidence="3 4" key="2">
    <citation type="journal article" date="2012" name="J. Bacteriol.">
        <title>Complete genome sequences of Desulfosporosinus orientis DSM765T, Desulfosporosinus youngiae DSM17734T, Desulfosporosinus meridiei DSM13257T, and Desulfosporosinus acidiphilus DSM22704T.</title>
        <authorList>
            <person name="Pester M."/>
            <person name="Brambilla E."/>
            <person name="Alazard D."/>
            <person name="Rattei T."/>
            <person name="Weinmaier T."/>
            <person name="Han J."/>
            <person name="Lucas S."/>
            <person name="Lapidus A."/>
            <person name="Cheng J.F."/>
            <person name="Goodwin L."/>
            <person name="Pitluck S."/>
            <person name="Peters L."/>
            <person name="Ovchinnikova G."/>
            <person name="Teshima H."/>
            <person name="Detter J.C."/>
            <person name="Han C.S."/>
            <person name="Tapia R."/>
            <person name="Land M.L."/>
            <person name="Hauser L."/>
            <person name="Kyrpides N.C."/>
            <person name="Ivanova N.N."/>
            <person name="Pagani I."/>
            <person name="Huntmann M."/>
            <person name="Wei C.L."/>
            <person name="Davenport K.W."/>
            <person name="Daligault H."/>
            <person name="Chain P.S."/>
            <person name="Chen A."/>
            <person name="Mavromatis K."/>
            <person name="Markowitz V."/>
            <person name="Szeto E."/>
            <person name="Mikhailova N."/>
            <person name="Pati A."/>
            <person name="Wagner M."/>
            <person name="Woyke T."/>
            <person name="Ollivier B."/>
            <person name="Klenk H.P."/>
            <person name="Spring S."/>
            <person name="Loy A."/>
        </authorList>
    </citation>
    <scope>NUCLEOTIDE SEQUENCE [LARGE SCALE GENOMIC DNA]</scope>
    <source>
        <strain evidence="4">ATCC 19365 / DSM 765 / NCIMB 8382 / VKM B-1628</strain>
    </source>
</reference>
<sequence>MKKILLKVNGTSRHVVADSNLTLLDLLRDKFHLTGTKQSCDKLGQCGACTVIVNGKAVRSCLLKVEKLDNAEVITVEGLGTPENPHLIQEAMVLSGAVQCGYCTPGIIMAAKALLDANPNPSTEEIKEALRHNLCRCTGYVKIIDAVKLAGRFIRNEISPDEVRPDPNGPMYGVSHPRPSGLAKACGTAQFTADIIIPGALELVTVQSPHPHALIKKIDYSSALSMPGVVGVMTAKDIMGTNRLKYTVADRPVLCEDKVRYIGDPVAVVAAVTRPQALEAARMVDVEYELLPVLNSPEEAMADGAIQLHDDRPNLCFIQPQIKGDAEKALTESTTVIEAHFTTQMNHQAPLEPEACVAYFEGEGNDAQLVVIGRSIFIHKHLSMLQEALGWKNMRYEEAYTGGQFGIKLEVTSEGIAAGAAIFFKRSVRYIPSLTESMLMTPKRHPFDMQVKLGADSTGRITAYKIDISVDNGAYHSNGDVIINRAMQMLSGAYNIPNVHAFSKLTYTNNPWGSAARGAGPPQAHFALECAVNMLADKLGIDPLTMRILNSLKPGQSKSTGSIVEQWPFPELCEAMRPHYERSLLESREHKKGVIRRGVGLGAGAFGIGGAGDRAVVKIELDSDNGVTIYAAVADPGEGSDSMLTQLAADGLGLPLNKIRLVTKNSDYAGATGPAAGSRMTYMVGGALVDAIKQLKQAMNDLGATTYQELKEAGRPVYYVGTKTTLETGSLDPKTGQGPSFESQVHALQLAEVEVNTETGNVRVLKMTTAVDSGPVINPQTYEGQLEGGADMGAGFALREQYIAGQTKDWVTFKFPSIRTSFEMESIIRETPRVHGTGKGSTGVGEMTMVPTAPAIISAIKDAIGIWICDLPATPDKIKAALDN</sequence>
<dbReference type="Pfam" id="PF20256">
    <property type="entry name" value="MoCoBD_2"/>
    <property type="match status" value="1"/>
</dbReference>
<dbReference type="Pfam" id="PF01799">
    <property type="entry name" value="Fer2_2"/>
    <property type="match status" value="1"/>
</dbReference>
<evidence type="ECO:0000259" key="2">
    <source>
        <dbReference type="PROSITE" id="PS51085"/>
    </source>
</evidence>
<dbReference type="Gene3D" id="3.10.20.30">
    <property type="match status" value="1"/>
</dbReference>
<dbReference type="SUPFAM" id="SSF47741">
    <property type="entry name" value="CO dehydrogenase ISP C-domain like"/>
    <property type="match status" value="1"/>
</dbReference>
<dbReference type="InterPro" id="IPR012675">
    <property type="entry name" value="Beta-grasp_dom_sf"/>
</dbReference>
<dbReference type="AlphaFoldDB" id="G7WI90"/>
<dbReference type="Pfam" id="PF01315">
    <property type="entry name" value="Ald_Xan_dh_C"/>
    <property type="match status" value="1"/>
</dbReference>
<dbReference type="GO" id="GO:0051536">
    <property type="term" value="F:iron-sulfur cluster binding"/>
    <property type="evidence" value="ECO:0007669"/>
    <property type="project" value="InterPro"/>
</dbReference>
<dbReference type="Pfam" id="PF02738">
    <property type="entry name" value="MoCoBD_1"/>
    <property type="match status" value="1"/>
</dbReference>
<proteinExistence type="inferred from homology"/>
<evidence type="ECO:0000313" key="3">
    <source>
        <dbReference type="EMBL" id="AET68538.1"/>
    </source>
</evidence>
<dbReference type="InterPro" id="IPR037165">
    <property type="entry name" value="AldOxase/xan_DH_Mopterin-bd_sf"/>
</dbReference>
<name>G7WI90_DESOD</name>
<dbReference type="SMART" id="SM01008">
    <property type="entry name" value="Ald_Xan_dh_C"/>
    <property type="match status" value="1"/>
</dbReference>
<dbReference type="GO" id="GO:0005506">
    <property type="term" value="F:iron ion binding"/>
    <property type="evidence" value="ECO:0007669"/>
    <property type="project" value="InterPro"/>
</dbReference>
<organism evidence="3 4">
    <name type="scientific">Desulfosporosinus orientis (strain ATCC 19365 / DSM 765 / NCIMB 8382 / VKM B-1628 / Singapore I)</name>
    <name type="common">Desulfotomaculum orientis</name>
    <dbReference type="NCBI Taxonomy" id="768706"/>
    <lineage>
        <taxon>Bacteria</taxon>
        <taxon>Bacillati</taxon>
        <taxon>Bacillota</taxon>
        <taxon>Clostridia</taxon>
        <taxon>Eubacteriales</taxon>
        <taxon>Desulfitobacteriaceae</taxon>
        <taxon>Desulfosporosinus</taxon>
    </lineage>
</organism>
<feature type="domain" description="2Fe-2S ferredoxin-type" evidence="2">
    <location>
        <begin position="2"/>
        <end position="79"/>
    </location>
</feature>
<dbReference type="GO" id="GO:0016491">
    <property type="term" value="F:oxidoreductase activity"/>
    <property type="evidence" value="ECO:0007669"/>
    <property type="project" value="InterPro"/>
</dbReference>
<evidence type="ECO:0000313" key="4">
    <source>
        <dbReference type="Proteomes" id="UP000006346"/>
    </source>
</evidence>
<reference evidence="4" key="1">
    <citation type="submission" date="2011-11" db="EMBL/GenBank/DDBJ databases">
        <title>Complete sequence of Desulfosporosinus orientis DSM 765.</title>
        <authorList>
            <person name="Lucas S."/>
            <person name="Han J."/>
            <person name="Lapidus A."/>
            <person name="Cheng J.-F."/>
            <person name="Goodwin L."/>
            <person name="Pitluck S."/>
            <person name="Peters L."/>
            <person name="Ovchinnikova G."/>
            <person name="Teshima H."/>
            <person name="Detter J.C."/>
            <person name="Han C."/>
            <person name="Tapia R."/>
            <person name="Land M."/>
            <person name="Hauser L."/>
            <person name="Kyrpides N."/>
            <person name="Ivanova N."/>
            <person name="Pagani I."/>
            <person name="Pester M."/>
            <person name="Spring S."/>
            <person name="Ollivier B."/>
            <person name="Rattei T."/>
            <person name="Klenk H.-P."/>
            <person name="Wagner M."/>
            <person name="Loy A."/>
            <person name="Woyke T."/>
        </authorList>
    </citation>
    <scope>NUCLEOTIDE SEQUENCE [LARGE SCALE GENOMIC DNA]</scope>
    <source>
        <strain evidence="4">ATCC 19365 / DSM 765 / NCIMB 8382 / VKM B-1628</strain>
    </source>
</reference>
<dbReference type="PANTHER" id="PTHR11908:SF157">
    <property type="entry name" value="XANTHINE DEHYDROGENASE SUBUNIT D-RELATED"/>
    <property type="match status" value="1"/>
</dbReference>
<dbReference type="RefSeq" id="WP_014185346.1">
    <property type="nucleotide sequence ID" value="NC_016584.1"/>
</dbReference>
<dbReference type="Proteomes" id="UP000006346">
    <property type="component" value="Chromosome"/>
</dbReference>
<dbReference type="InterPro" id="IPR008274">
    <property type="entry name" value="AldOxase/xan_DH_MoCoBD1"/>
</dbReference>
<dbReference type="InterPro" id="IPR001041">
    <property type="entry name" value="2Fe-2S_ferredoxin-type"/>
</dbReference>